<gene>
    <name evidence="2" type="ORF">LGQ03_09470</name>
</gene>
<dbReference type="Proteomes" id="UP001138961">
    <property type="component" value="Unassembled WGS sequence"/>
</dbReference>
<dbReference type="EMBL" id="JAJATZ010000004">
    <property type="protein sequence ID" value="MCB5199468.1"/>
    <property type="molecule type" value="Genomic_DNA"/>
</dbReference>
<name>A0ABS8BUR9_9RHOB</name>
<protein>
    <submittedName>
        <fullName evidence="2">Uncharacterized protein</fullName>
    </submittedName>
</protein>
<proteinExistence type="predicted"/>
<comment type="caution">
    <text evidence="2">The sequence shown here is derived from an EMBL/GenBank/DDBJ whole genome shotgun (WGS) entry which is preliminary data.</text>
</comment>
<evidence type="ECO:0000256" key="1">
    <source>
        <dbReference type="SAM" id="MobiDB-lite"/>
    </source>
</evidence>
<organism evidence="2 3">
    <name type="scientific">Loktanella gaetbuli</name>
    <dbReference type="NCBI Taxonomy" id="2881335"/>
    <lineage>
        <taxon>Bacteria</taxon>
        <taxon>Pseudomonadati</taxon>
        <taxon>Pseudomonadota</taxon>
        <taxon>Alphaproteobacteria</taxon>
        <taxon>Rhodobacterales</taxon>
        <taxon>Roseobacteraceae</taxon>
        <taxon>Loktanella</taxon>
    </lineage>
</organism>
<keyword evidence="3" id="KW-1185">Reference proteome</keyword>
<evidence type="ECO:0000313" key="3">
    <source>
        <dbReference type="Proteomes" id="UP001138961"/>
    </source>
</evidence>
<accession>A0ABS8BUR9</accession>
<evidence type="ECO:0000313" key="2">
    <source>
        <dbReference type="EMBL" id="MCB5199468.1"/>
    </source>
</evidence>
<feature type="region of interest" description="Disordered" evidence="1">
    <location>
        <begin position="54"/>
        <end position="77"/>
    </location>
</feature>
<reference evidence="2" key="1">
    <citation type="submission" date="2021-10" db="EMBL/GenBank/DDBJ databases">
        <title>Loktanella gaetbuli sp. nov., isolated from a tidal flat.</title>
        <authorList>
            <person name="Park S."/>
            <person name="Yoon J.-H."/>
        </authorList>
    </citation>
    <scope>NUCLEOTIDE SEQUENCE</scope>
    <source>
        <strain evidence="2">TSTF-M6</strain>
    </source>
</reference>
<dbReference type="RefSeq" id="WP_226748207.1">
    <property type="nucleotide sequence ID" value="NZ_JAJATZ010000004.1"/>
</dbReference>
<sequence length="116" mass="12657">MEQGADVSMLEKADKALAGGNTEYTAGAMRFPYDGGDDLIPLLRNAVAPRLPNTDFGSYTQTKMTEDPLGFNEGRPLSPEQTILITKGLETMLWLSGHHVTLEPICSRQNFGKDGK</sequence>